<sequence>MNFVVALYASILFFILSPNVLLRIPPKGSTKVVAAVHAVVFGLVLFFTCRFVWRMSMSGVIKEGLPGDQCVENGNCEGGELCVENKCAKV</sequence>
<proteinExistence type="predicted"/>
<dbReference type="AlphaFoldDB" id="A0A6C0D799"/>
<evidence type="ECO:0000313" key="2">
    <source>
        <dbReference type="EMBL" id="QHT12004.1"/>
    </source>
</evidence>
<evidence type="ECO:0000256" key="1">
    <source>
        <dbReference type="SAM" id="Phobius"/>
    </source>
</evidence>
<protein>
    <submittedName>
        <fullName evidence="2">Uncharacterized protein</fullName>
    </submittedName>
</protein>
<dbReference type="EMBL" id="MN739540">
    <property type="protein sequence ID" value="QHT12004.1"/>
    <property type="molecule type" value="Genomic_DNA"/>
</dbReference>
<name>A0A6C0D799_9ZZZZ</name>
<keyword evidence="1" id="KW-0472">Membrane</keyword>
<keyword evidence="1" id="KW-0812">Transmembrane</keyword>
<accession>A0A6C0D799</accession>
<organism evidence="2">
    <name type="scientific">viral metagenome</name>
    <dbReference type="NCBI Taxonomy" id="1070528"/>
    <lineage>
        <taxon>unclassified sequences</taxon>
        <taxon>metagenomes</taxon>
        <taxon>organismal metagenomes</taxon>
    </lineage>
</organism>
<reference evidence="2" key="1">
    <citation type="journal article" date="2020" name="Nature">
        <title>Giant virus diversity and host interactions through global metagenomics.</title>
        <authorList>
            <person name="Schulz F."/>
            <person name="Roux S."/>
            <person name="Paez-Espino D."/>
            <person name="Jungbluth S."/>
            <person name="Walsh D.A."/>
            <person name="Denef V.J."/>
            <person name="McMahon K.D."/>
            <person name="Konstantinidis K.T."/>
            <person name="Eloe-Fadrosh E.A."/>
            <person name="Kyrpides N.C."/>
            <person name="Woyke T."/>
        </authorList>
    </citation>
    <scope>NUCLEOTIDE SEQUENCE</scope>
    <source>
        <strain evidence="2">GVMAG-M-3300023174-124</strain>
    </source>
</reference>
<feature type="transmembrane region" description="Helical" evidence="1">
    <location>
        <begin position="32"/>
        <end position="53"/>
    </location>
</feature>
<keyword evidence="1" id="KW-1133">Transmembrane helix</keyword>